<dbReference type="RefSeq" id="WP_075898402.1">
    <property type="nucleotide sequence ID" value="NZ_MKZS01000001.1"/>
</dbReference>
<evidence type="ECO:0000313" key="1">
    <source>
        <dbReference type="EMBL" id="OLT59237.1"/>
    </source>
</evidence>
<reference evidence="1 2" key="1">
    <citation type="submission" date="2016-10" db="EMBL/GenBank/DDBJ databases">
        <title>Comparative genomics uncovers the prolific and rare metabolic potential of the cyanobacterial genus Moorea.</title>
        <authorList>
            <person name="Leao T."/>
            <person name="Castelao G."/>
            <person name="Korobeynikov A."/>
            <person name="Monroe E.A."/>
            <person name="Podell S."/>
            <person name="Glukhov E."/>
            <person name="Allen E."/>
            <person name="Gerwick W.H."/>
            <person name="Gerwick L."/>
        </authorList>
    </citation>
    <scope>NUCLEOTIDE SEQUENCE [LARGE SCALE GENOMIC DNA]</scope>
    <source>
        <strain evidence="1 2">PNG5-198</strain>
    </source>
</reference>
<sequence>MHYYPAGDSTYLPPGLQVVVLNKSETRCMEEEARSADYWLQLHFDVQLTERFSVRLALGYTSITKQCLV</sequence>
<dbReference type="AlphaFoldDB" id="A0A1U7MZW4"/>
<name>A0A1U7MZW4_9CYAN</name>
<dbReference type="Pfam" id="PF08852">
    <property type="entry name" value="DUF1822"/>
    <property type="match status" value="1"/>
</dbReference>
<dbReference type="Proteomes" id="UP000186657">
    <property type="component" value="Unassembled WGS sequence"/>
</dbReference>
<organism evidence="1 2">
    <name type="scientific">Moorena bouillonii PNG</name>
    <dbReference type="NCBI Taxonomy" id="568701"/>
    <lineage>
        <taxon>Bacteria</taxon>
        <taxon>Bacillati</taxon>
        <taxon>Cyanobacteriota</taxon>
        <taxon>Cyanophyceae</taxon>
        <taxon>Coleofasciculales</taxon>
        <taxon>Coleofasciculaceae</taxon>
        <taxon>Moorena</taxon>
    </lineage>
</organism>
<gene>
    <name evidence="1" type="ORF">BJP37_09475</name>
</gene>
<dbReference type="EMBL" id="MKZS01000001">
    <property type="protein sequence ID" value="OLT59237.1"/>
    <property type="molecule type" value="Genomic_DNA"/>
</dbReference>
<accession>A0A1U7MZW4</accession>
<comment type="caution">
    <text evidence="1">The sequence shown here is derived from an EMBL/GenBank/DDBJ whole genome shotgun (WGS) entry which is preliminary data.</text>
</comment>
<dbReference type="InterPro" id="IPR014951">
    <property type="entry name" value="DUF1822"/>
</dbReference>
<protein>
    <recommendedName>
        <fullName evidence="3">DUF1822 family protein</fullName>
    </recommendedName>
</protein>
<evidence type="ECO:0000313" key="2">
    <source>
        <dbReference type="Proteomes" id="UP000186657"/>
    </source>
</evidence>
<keyword evidence="2" id="KW-1185">Reference proteome</keyword>
<evidence type="ECO:0008006" key="3">
    <source>
        <dbReference type="Google" id="ProtNLM"/>
    </source>
</evidence>
<proteinExistence type="predicted"/>